<dbReference type="PANTHER" id="PTHR33198:SF20">
    <property type="entry name" value="RETROTRANSPOSON GAG DOMAIN-CONTAINING PROTEIN"/>
    <property type="match status" value="1"/>
</dbReference>
<feature type="region of interest" description="Disordered" evidence="1">
    <location>
        <begin position="173"/>
        <end position="192"/>
    </location>
</feature>
<protein>
    <recommendedName>
        <fullName evidence="4">Retrotransposon gag domain-containing protein</fullName>
    </recommendedName>
</protein>
<evidence type="ECO:0000313" key="3">
    <source>
        <dbReference type="Proteomes" id="UP001558613"/>
    </source>
</evidence>
<organism evidence="2 3">
    <name type="scientific">Cirrhinus molitorella</name>
    <name type="common">mud carp</name>
    <dbReference type="NCBI Taxonomy" id="172907"/>
    <lineage>
        <taxon>Eukaryota</taxon>
        <taxon>Metazoa</taxon>
        <taxon>Chordata</taxon>
        <taxon>Craniata</taxon>
        <taxon>Vertebrata</taxon>
        <taxon>Euteleostomi</taxon>
        <taxon>Actinopterygii</taxon>
        <taxon>Neopterygii</taxon>
        <taxon>Teleostei</taxon>
        <taxon>Ostariophysi</taxon>
        <taxon>Cypriniformes</taxon>
        <taxon>Cyprinidae</taxon>
        <taxon>Labeoninae</taxon>
        <taxon>Labeonini</taxon>
        <taxon>Cirrhinus</taxon>
    </lineage>
</organism>
<accession>A0ABR3LRL4</accession>
<proteinExistence type="predicted"/>
<reference evidence="2 3" key="1">
    <citation type="submission" date="2023-09" db="EMBL/GenBank/DDBJ databases">
        <authorList>
            <person name="Wang M."/>
        </authorList>
    </citation>
    <scope>NUCLEOTIDE SEQUENCE [LARGE SCALE GENOMIC DNA]</scope>
    <source>
        <strain evidence="2">GT-2023</strain>
        <tissue evidence="2">Liver</tissue>
    </source>
</reference>
<dbReference type="PANTHER" id="PTHR33198">
    <property type="entry name" value="ANK_REP_REGION DOMAIN-CONTAINING PROTEIN-RELATED"/>
    <property type="match status" value="1"/>
</dbReference>
<feature type="compositionally biased region" description="Polar residues" evidence="1">
    <location>
        <begin position="173"/>
        <end position="186"/>
    </location>
</feature>
<evidence type="ECO:0000313" key="2">
    <source>
        <dbReference type="EMBL" id="KAL1254339.1"/>
    </source>
</evidence>
<dbReference type="EMBL" id="JAYMGO010000020">
    <property type="protein sequence ID" value="KAL1254339.1"/>
    <property type="molecule type" value="Genomic_DNA"/>
</dbReference>
<name>A0ABR3LRL4_9TELE</name>
<keyword evidence="3" id="KW-1185">Reference proteome</keyword>
<dbReference type="Proteomes" id="UP001558613">
    <property type="component" value="Unassembled WGS sequence"/>
</dbReference>
<evidence type="ECO:0000256" key="1">
    <source>
        <dbReference type="SAM" id="MobiDB-lite"/>
    </source>
</evidence>
<comment type="caution">
    <text evidence="2">The sequence shown here is derived from an EMBL/GenBank/DDBJ whole genome shotgun (WGS) entry which is preliminary data.</text>
</comment>
<sequence length="207" mass="23813">MSKFSPPESFNFDRPSEWPTLRERFACYRTATKLSKEDKEVQISTLIYAMGIKAENIFKSFTFTGEESADDYDTVLGKFDEYLLPKKNVIHERACFHQRVQRPGEKAECYIRALYKLSENCEFGANRNEHIRDRLVVGIRDKELSRKMQLMTTLTLETAVQMARQAEDIAQQISQQEGQSTGSVQEVASRHPSKASEELSFVVQTLL</sequence>
<gene>
    <name evidence="2" type="ORF">QQF64_016568</name>
</gene>
<evidence type="ECO:0008006" key="4">
    <source>
        <dbReference type="Google" id="ProtNLM"/>
    </source>
</evidence>